<proteinExistence type="inferred from homology"/>
<evidence type="ECO:0000256" key="3">
    <source>
        <dbReference type="ARBA" id="ARBA00022989"/>
    </source>
</evidence>
<evidence type="ECO:0000313" key="9">
    <source>
        <dbReference type="EMBL" id="KAJ4358702.1"/>
    </source>
</evidence>
<dbReference type="RefSeq" id="XP_056075561.1">
    <property type="nucleotide sequence ID" value="XM_056212088.1"/>
</dbReference>
<keyword evidence="4 7" id="KW-0472">Membrane</keyword>
<accession>A0A9W9CF73</accession>
<evidence type="ECO:0000259" key="8">
    <source>
        <dbReference type="Pfam" id="PF20684"/>
    </source>
</evidence>
<feature type="transmembrane region" description="Helical" evidence="7">
    <location>
        <begin position="96"/>
        <end position="118"/>
    </location>
</feature>
<keyword evidence="3 7" id="KW-1133">Transmembrane helix</keyword>
<evidence type="ECO:0000256" key="1">
    <source>
        <dbReference type="ARBA" id="ARBA00004141"/>
    </source>
</evidence>
<evidence type="ECO:0000256" key="4">
    <source>
        <dbReference type="ARBA" id="ARBA00023136"/>
    </source>
</evidence>
<feature type="transmembrane region" description="Helical" evidence="7">
    <location>
        <begin position="64"/>
        <end position="84"/>
    </location>
</feature>
<evidence type="ECO:0000256" key="6">
    <source>
        <dbReference type="SAM" id="MobiDB-lite"/>
    </source>
</evidence>
<comment type="caution">
    <text evidence="9">The sequence shown here is derived from an EMBL/GenBank/DDBJ whole genome shotgun (WGS) entry which is preliminary data.</text>
</comment>
<keyword evidence="2 7" id="KW-0812">Transmembrane</keyword>
<dbReference type="AlphaFoldDB" id="A0A9W9CF73"/>
<dbReference type="OrthoDB" id="5401779at2759"/>
<reference evidence="9" key="1">
    <citation type="submission" date="2022-10" db="EMBL/GenBank/DDBJ databases">
        <title>Tapping the CABI collections for fungal endophytes: first genome assemblies for Collariella, Neodidymelliopsis, Ascochyta clinopodiicola, Didymella pomorum, Didymosphaeria variabile, Neocosmospora piperis and Neocucurbitaria cava.</title>
        <authorList>
            <person name="Hill R."/>
        </authorList>
    </citation>
    <scope>NUCLEOTIDE SEQUENCE</scope>
    <source>
        <strain evidence="9">IMI 356815</strain>
    </source>
</reference>
<dbReference type="Pfam" id="PF20684">
    <property type="entry name" value="Fung_rhodopsin"/>
    <property type="match status" value="1"/>
</dbReference>
<dbReference type="EMBL" id="JAPEUX010000002">
    <property type="protein sequence ID" value="KAJ4358702.1"/>
    <property type="molecule type" value="Genomic_DNA"/>
</dbReference>
<evidence type="ECO:0000256" key="2">
    <source>
        <dbReference type="ARBA" id="ARBA00022692"/>
    </source>
</evidence>
<dbReference type="Proteomes" id="UP001140513">
    <property type="component" value="Unassembled WGS sequence"/>
</dbReference>
<organism evidence="9 10">
    <name type="scientific">Didymosphaeria variabile</name>
    <dbReference type="NCBI Taxonomy" id="1932322"/>
    <lineage>
        <taxon>Eukaryota</taxon>
        <taxon>Fungi</taxon>
        <taxon>Dikarya</taxon>
        <taxon>Ascomycota</taxon>
        <taxon>Pezizomycotina</taxon>
        <taxon>Dothideomycetes</taxon>
        <taxon>Pleosporomycetidae</taxon>
        <taxon>Pleosporales</taxon>
        <taxon>Massarineae</taxon>
        <taxon>Didymosphaeriaceae</taxon>
        <taxon>Didymosphaeria</taxon>
    </lineage>
</organism>
<dbReference type="PANTHER" id="PTHR33048:SF129">
    <property type="entry name" value="INTEGRAL MEMBRANE PROTEIN-RELATED"/>
    <property type="match status" value="1"/>
</dbReference>
<feature type="domain" description="Rhodopsin" evidence="8">
    <location>
        <begin position="4"/>
        <end position="127"/>
    </location>
</feature>
<gene>
    <name evidence="9" type="ORF">N0V89_003286</name>
</gene>
<feature type="compositionally biased region" description="Basic and acidic residues" evidence="6">
    <location>
        <begin position="140"/>
        <end position="154"/>
    </location>
</feature>
<keyword evidence="10" id="KW-1185">Reference proteome</keyword>
<dbReference type="InterPro" id="IPR052337">
    <property type="entry name" value="SAT4-like"/>
</dbReference>
<protein>
    <recommendedName>
        <fullName evidence="8">Rhodopsin domain-containing protein</fullName>
    </recommendedName>
</protein>
<feature type="region of interest" description="Disordered" evidence="6">
    <location>
        <begin position="139"/>
        <end position="159"/>
    </location>
</feature>
<sequence length="256" mass="28929">MLAPVRVYWETFKFLLSVKQRCRNVKAIYFIWSGQNTLSDFLIFLWPVKDIAAVRISRRQRITLASMFSCGLVVCVAGSARIYYTRLYLYSYDVLWWGATVFAVMSVETCIGIVCGCLPGCKPLMSRLLPQVFGISSNRDNNRPRDQGRVKEITASEGSRTVDSTKASFQLQSLNSGGRGLVILPNQSGYAMNSQEKRDMGVVNPKRPAPAMFKADKSIAWRNSRDNNFGGEDEDFNESQEFIVLQRQSTISIRSM</sequence>
<name>A0A9W9CF73_9PLEO</name>
<dbReference type="PANTHER" id="PTHR33048">
    <property type="entry name" value="PTH11-LIKE INTEGRAL MEMBRANE PROTEIN (AFU_ORTHOLOGUE AFUA_5G11245)"/>
    <property type="match status" value="1"/>
</dbReference>
<comment type="subcellular location">
    <subcellularLocation>
        <location evidence="1">Membrane</location>
        <topology evidence="1">Multi-pass membrane protein</topology>
    </subcellularLocation>
</comment>
<evidence type="ECO:0000256" key="5">
    <source>
        <dbReference type="ARBA" id="ARBA00038359"/>
    </source>
</evidence>
<dbReference type="GeneID" id="80906816"/>
<dbReference type="GO" id="GO:0016020">
    <property type="term" value="C:membrane"/>
    <property type="evidence" value="ECO:0007669"/>
    <property type="project" value="UniProtKB-SubCell"/>
</dbReference>
<evidence type="ECO:0000313" key="10">
    <source>
        <dbReference type="Proteomes" id="UP001140513"/>
    </source>
</evidence>
<comment type="similarity">
    <text evidence="5">Belongs to the SAT4 family.</text>
</comment>
<evidence type="ECO:0000256" key="7">
    <source>
        <dbReference type="SAM" id="Phobius"/>
    </source>
</evidence>
<dbReference type="InterPro" id="IPR049326">
    <property type="entry name" value="Rhodopsin_dom_fungi"/>
</dbReference>